<dbReference type="GO" id="GO:0062192">
    <property type="term" value="F:L-rhamnose mutarotase activity"/>
    <property type="evidence" value="ECO:0007669"/>
    <property type="project" value="UniProtKB-EC"/>
</dbReference>
<dbReference type="EC" id="5.1.3.32" evidence="1"/>
<accession>A0ABR7X191</accession>
<sequence>MKQVVFRMKLKPGCEVEYRKRHEVIWPELVTLLKQNGIKNYNIYLDKETDTLIAVQHVDEGLVVNLHENPLMLKWWEHMADLMEVNPGQSPVVVDLEKVFSMP</sequence>
<reference evidence="1 2" key="1">
    <citation type="submission" date="2020-09" db="EMBL/GenBank/DDBJ databases">
        <title>Novel species of Mucilaginibacter isolated from a glacier on the Tibetan Plateau.</title>
        <authorList>
            <person name="Liu Q."/>
            <person name="Xin Y.-H."/>
        </authorList>
    </citation>
    <scope>NUCLEOTIDE SEQUENCE [LARGE SCALE GENOMIC DNA]</scope>
    <source>
        <strain evidence="1 2">CGMCC 1.13878</strain>
    </source>
</reference>
<evidence type="ECO:0000313" key="2">
    <source>
        <dbReference type="Proteomes" id="UP000618754"/>
    </source>
</evidence>
<dbReference type="PANTHER" id="PTHR34389">
    <property type="entry name" value="L-RHAMNOSE MUTAROTASE"/>
    <property type="match status" value="1"/>
</dbReference>
<name>A0ABR7X191_9SPHI</name>
<dbReference type="InterPro" id="IPR011008">
    <property type="entry name" value="Dimeric_a/b-barrel"/>
</dbReference>
<dbReference type="SUPFAM" id="SSF54909">
    <property type="entry name" value="Dimeric alpha+beta barrel"/>
    <property type="match status" value="1"/>
</dbReference>
<evidence type="ECO:0000313" key="1">
    <source>
        <dbReference type="EMBL" id="MBD1384354.1"/>
    </source>
</evidence>
<dbReference type="PANTHER" id="PTHR34389:SF2">
    <property type="entry name" value="L-RHAMNOSE MUTAROTASE"/>
    <property type="match status" value="1"/>
</dbReference>
<organism evidence="1 2">
    <name type="scientific">Mucilaginibacter rigui</name>
    <dbReference type="NCBI Taxonomy" id="534635"/>
    <lineage>
        <taxon>Bacteria</taxon>
        <taxon>Pseudomonadati</taxon>
        <taxon>Bacteroidota</taxon>
        <taxon>Sphingobacteriia</taxon>
        <taxon>Sphingobacteriales</taxon>
        <taxon>Sphingobacteriaceae</taxon>
        <taxon>Mucilaginibacter</taxon>
    </lineage>
</organism>
<dbReference type="Gene3D" id="3.30.70.100">
    <property type="match status" value="1"/>
</dbReference>
<dbReference type="Proteomes" id="UP000618754">
    <property type="component" value="Unassembled WGS sequence"/>
</dbReference>
<comment type="caution">
    <text evidence="1">The sequence shown here is derived from an EMBL/GenBank/DDBJ whole genome shotgun (WGS) entry which is preliminary data.</text>
</comment>
<dbReference type="EMBL" id="JACWMW010000001">
    <property type="protein sequence ID" value="MBD1384354.1"/>
    <property type="molecule type" value="Genomic_DNA"/>
</dbReference>
<dbReference type="InterPro" id="IPR008000">
    <property type="entry name" value="Rham/fucose_mutarotase"/>
</dbReference>
<dbReference type="Pfam" id="PF05336">
    <property type="entry name" value="rhaM"/>
    <property type="match status" value="1"/>
</dbReference>
<gene>
    <name evidence="1" type="ORF">IDJ75_03620</name>
</gene>
<keyword evidence="1" id="KW-0413">Isomerase</keyword>
<keyword evidence="2" id="KW-1185">Reference proteome</keyword>
<proteinExistence type="predicted"/>
<dbReference type="RefSeq" id="WP_191174233.1">
    <property type="nucleotide sequence ID" value="NZ_JACWMW010000001.1"/>
</dbReference>
<protein>
    <submittedName>
        <fullName evidence="1">L-rhamnose mutarotase</fullName>
        <ecNumber evidence="1">5.1.3.32</ecNumber>
    </submittedName>
</protein>